<organism evidence="2 3">
    <name type="scientific">Vigna mungo</name>
    <name type="common">Black gram</name>
    <name type="synonym">Phaseolus mungo</name>
    <dbReference type="NCBI Taxonomy" id="3915"/>
    <lineage>
        <taxon>Eukaryota</taxon>
        <taxon>Viridiplantae</taxon>
        <taxon>Streptophyta</taxon>
        <taxon>Embryophyta</taxon>
        <taxon>Tracheophyta</taxon>
        <taxon>Spermatophyta</taxon>
        <taxon>Magnoliopsida</taxon>
        <taxon>eudicotyledons</taxon>
        <taxon>Gunneridae</taxon>
        <taxon>Pentapetalae</taxon>
        <taxon>rosids</taxon>
        <taxon>fabids</taxon>
        <taxon>Fabales</taxon>
        <taxon>Fabaceae</taxon>
        <taxon>Papilionoideae</taxon>
        <taxon>50 kb inversion clade</taxon>
        <taxon>NPAAA clade</taxon>
        <taxon>indigoferoid/millettioid clade</taxon>
        <taxon>Phaseoleae</taxon>
        <taxon>Vigna</taxon>
    </lineage>
</organism>
<feature type="region of interest" description="Disordered" evidence="1">
    <location>
        <begin position="1"/>
        <end position="47"/>
    </location>
</feature>
<dbReference type="AlphaFoldDB" id="A0AAQ3MY87"/>
<accession>A0AAQ3MY87</accession>
<evidence type="ECO:0000256" key="1">
    <source>
        <dbReference type="SAM" id="MobiDB-lite"/>
    </source>
</evidence>
<feature type="compositionally biased region" description="Basic residues" evidence="1">
    <location>
        <begin position="1"/>
        <end position="12"/>
    </location>
</feature>
<name>A0AAQ3MY87_VIGMU</name>
<evidence type="ECO:0000313" key="2">
    <source>
        <dbReference type="EMBL" id="WVZ00075.1"/>
    </source>
</evidence>
<reference evidence="2 3" key="1">
    <citation type="journal article" date="2023" name="Life. Sci Alliance">
        <title>Evolutionary insights into 3D genome organization and epigenetic landscape of Vigna mungo.</title>
        <authorList>
            <person name="Junaid A."/>
            <person name="Singh B."/>
            <person name="Bhatia S."/>
        </authorList>
    </citation>
    <scope>NUCLEOTIDE SEQUENCE [LARGE SCALE GENOMIC DNA]</scope>
    <source>
        <strain evidence="2">Urdbean</strain>
    </source>
</reference>
<dbReference type="EMBL" id="CP144693">
    <property type="protein sequence ID" value="WVZ00075.1"/>
    <property type="molecule type" value="Genomic_DNA"/>
</dbReference>
<protein>
    <submittedName>
        <fullName evidence="2">Uncharacterized protein</fullName>
    </submittedName>
</protein>
<dbReference type="Proteomes" id="UP001374535">
    <property type="component" value="Chromosome 8"/>
</dbReference>
<sequence length="104" mass="12345">MPGQFKARRREVLKKENETENIGSRRRRRRHQQGKDKNNYFSTPPHYHQPGSFPPPPYVYHGKIVIDKNDAINIRKESLCMEFNVINFCYFFLTFTLDATAPGW</sequence>
<keyword evidence="3" id="KW-1185">Reference proteome</keyword>
<evidence type="ECO:0000313" key="3">
    <source>
        <dbReference type="Proteomes" id="UP001374535"/>
    </source>
</evidence>
<proteinExistence type="predicted"/>
<gene>
    <name evidence="2" type="ORF">V8G54_026144</name>
</gene>